<dbReference type="Proteomes" id="UP001165960">
    <property type="component" value="Unassembled WGS sequence"/>
</dbReference>
<gene>
    <name evidence="1" type="ORF">DSO57_1037159</name>
</gene>
<dbReference type="EMBL" id="QTSX02002516">
    <property type="protein sequence ID" value="KAJ9075332.1"/>
    <property type="molecule type" value="Genomic_DNA"/>
</dbReference>
<evidence type="ECO:0000313" key="1">
    <source>
        <dbReference type="EMBL" id="KAJ9075332.1"/>
    </source>
</evidence>
<sequence>MVVGETAGNSKPKIFMLQGKKTAVAPPGPWTKGLPARVFFGIKPLQAETPAKYQRQNTYTNLTMVAPKEEPLKLPNGGSNNTSVNFMSLKSSQVTKQTLLPRINPGFGPDPMTTAKN</sequence>
<evidence type="ECO:0000313" key="2">
    <source>
        <dbReference type="Proteomes" id="UP001165960"/>
    </source>
</evidence>
<comment type="caution">
    <text evidence="1">The sequence shown here is derived from an EMBL/GenBank/DDBJ whole genome shotgun (WGS) entry which is preliminary data.</text>
</comment>
<protein>
    <submittedName>
        <fullName evidence="1">Uncharacterized protein</fullName>
    </submittedName>
</protein>
<keyword evidence="2" id="KW-1185">Reference proteome</keyword>
<name>A0ACC2TM60_9FUNG</name>
<proteinExistence type="predicted"/>
<accession>A0ACC2TM60</accession>
<organism evidence="1 2">
    <name type="scientific">Entomophthora muscae</name>
    <dbReference type="NCBI Taxonomy" id="34485"/>
    <lineage>
        <taxon>Eukaryota</taxon>
        <taxon>Fungi</taxon>
        <taxon>Fungi incertae sedis</taxon>
        <taxon>Zoopagomycota</taxon>
        <taxon>Entomophthoromycotina</taxon>
        <taxon>Entomophthoromycetes</taxon>
        <taxon>Entomophthorales</taxon>
        <taxon>Entomophthoraceae</taxon>
        <taxon>Entomophthora</taxon>
    </lineage>
</organism>
<reference evidence="1" key="1">
    <citation type="submission" date="2022-04" db="EMBL/GenBank/DDBJ databases">
        <title>Genome of the entomopathogenic fungus Entomophthora muscae.</title>
        <authorList>
            <person name="Elya C."/>
            <person name="Lovett B.R."/>
            <person name="Lee E."/>
            <person name="Macias A.M."/>
            <person name="Hajek A.E."/>
            <person name="De Bivort B.L."/>
            <person name="Kasson M.T."/>
            <person name="De Fine Licht H.H."/>
            <person name="Stajich J.E."/>
        </authorList>
    </citation>
    <scope>NUCLEOTIDE SEQUENCE</scope>
    <source>
        <strain evidence="1">Berkeley</strain>
    </source>
</reference>